<dbReference type="Proteomes" id="UP001058273">
    <property type="component" value="Chromosome"/>
</dbReference>
<reference evidence="2" key="1">
    <citation type="submission" date="2022-08" db="EMBL/GenBank/DDBJ databases">
        <title>Genome sequence of Vagococcus luciliae DSM 112651.</title>
        <authorList>
            <person name="Juan G."/>
            <person name="Anja P."/>
            <person name="Rolf D."/>
            <person name="Kampfer P."/>
            <person name="Vilcinskas A."/>
        </authorList>
    </citation>
    <scope>NUCLEOTIDE SEQUENCE</scope>
    <source>
        <strain evidence="2">G314FT</strain>
    </source>
</reference>
<gene>
    <name evidence="2" type="ORF">G314FT_17460</name>
</gene>
<keyword evidence="1" id="KW-0472">Membrane</keyword>
<keyword evidence="3" id="KW-1185">Reference proteome</keyword>
<evidence type="ECO:0000313" key="3">
    <source>
        <dbReference type="Proteomes" id="UP001058273"/>
    </source>
</evidence>
<accession>A0ABY5P0X5</accession>
<feature type="transmembrane region" description="Helical" evidence="1">
    <location>
        <begin position="12"/>
        <end position="43"/>
    </location>
</feature>
<reference evidence="2" key="2">
    <citation type="submission" date="2022-08" db="EMBL/GenBank/DDBJ databases">
        <authorList>
            <person name="Poehlein A."/>
            <person name="Guzman J."/>
            <person name="Daniel R."/>
            <person name="Vilcinskas A."/>
        </authorList>
    </citation>
    <scope>NUCLEOTIDE SEQUENCE</scope>
    <source>
        <strain evidence="2">G314FT</strain>
    </source>
</reference>
<keyword evidence="1" id="KW-1133">Transmembrane helix</keyword>
<dbReference type="EMBL" id="CP102451">
    <property type="protein sequence ID" value="UUV99585.1"/>
    <property type="molecule type" value="Genomic_DNA"/>
</dbReference>
<evidence type="ECO:0000256" key="1">
    <source>
        <dbReference type="SAM" id="Phobius"/>
    </source>
</evidence>
<protein>
    <submittedName>
        <fullName evidence="2">Uncharacterized protein</fullName>
    </submittedName>
</protein>
<evidence type="ECO:0000313" key="2">
    <source>
        <dbReference type="EMBL" id="UUV99585.1"/>
    </source>
</evidence>
<proteinExistence type="predicted"/>
<sequence>MYRVRRLWLLLAIYLLGAFTYSISIELLLIIITPIILFVLMLWDEKSYQRTIKTKRGYKNGKIN</sequence>
<name>A0ABY5P0X5_9ENTE</name>
<keyword evidence="1" id="KW-0812">Transmembrane</keyword>
<dbReference type="RefSeq" id="WP_257700655.1">
    <property type="nucleotide sequence ID" value="NZ_CP102451.1"/>
</dbReference>
<organism evidence="2 3">
    <name type="scientific">Vagococcus luciliae</name>
    <dbReference type="NCBI Taxonomy" id="2920380"/>
    <lineage>
        <taxon>Bacteria</taxon>
        <taxon>Bacillati</taxon>
        <taxon>Bacillota</taxon>
        <taxon>Bacilli</taxon>
        <taxon>Lactobacillales</taxon>
        <taxon>Enterococcaceae</taxon>
        <taxon>Vagococcus</taxon>
    </lineage>
</organism>